<dbReference type="EC" id="3.4.23.-" evidence="1"/>
<protein>
    <recommendedName>
        <fullName evidence="1">Sporulation sigma-E factor-processing peptidase</fullName>
        <ecNumber evidence="1">3.4.23.-</ecNumber>
    </recommendedName>
    <alternativeName>
        <fullName evidence="1">Membrane-associated aspartic protease</fullName>
    </alternativeName>
    <alternativeName>
        <fullName evidence="1">Stage II sporulation protein GA</fullName>
    </alternativeName>
</protein>
<feature type="transmembrane region" description="Helical" evidence="3">
    <location>
        <begin position="130"/>
        <end position="147"/>
    </location>
</feature>
<keyword evidence="1 3" id="KW-0472">Membrane</keyword>
<dbReference type="KEGG" id="aqt:FN924_07915"/>
<sequence>MTIYLDAVWLLNILLDWMILLLTVSITRLPTKRFRIFFGAFIASLLVPISVFYPDTIVISPIGKVMYSLLIVWCAFGFGNYRQYVKQLLFFYFVSFALGGGLIGLHFLLGNQFQATSSSILTFQSGYGDQVSWLFVGIGFPIVWSFTKSRMDKHAWEKFRLDQVYEVTLEIRNQSFTTSGYVDSGNQLVDPFSRKPVVICDQSFMSHWFSSSELHELEEAQENLSFDAIPSKWETFIQIVPYQGVDGNRTFMIVIKPDQLQVKFGETQISTNKILIGVQFGELSADGSYHCLLHPQLFKHSVATSA</sequence>
<dbReference type="GO" id="GO:0005886">
    <property type="term" value="C:plasma membrane"/>
    <property type="evidence" value="ECO:0007669"/>
    <property type="project" value="UniProtKB-SubCell"/>
</dbReference>
<dbReference type="Proteomes" id="UP000315215">
    <property type="component" value="Chromosome"/>
</dbReference>
<comment type="function">
    <text evidence="1">Probable aspartic protease that is responsible for the proteolytic cleavage of the RNA polymerase sigma E factor (SigE/spoIIGB) to yield the active peptide in the mother cell during sporulation. Responds to a signal from the forespore that is triggered by the extracellular signal protein SpoIIR.</text>
</comment>
<comment type="similarity">
    <text evidence="1">Belongs to the peptidase U4 family.</text>
</comment>
<dbReference type="Pfam" id="PF03419">
    <property type="entry name" value="Peptidase_U4"/>
    <property type="match status" value="1"/>
</dbReference>
<dbReference type="GO" id="GO:0006508">
    <property type="term" value="P:proteolysis"/>
    <property type="evidence" value="ECO:0007669"/>
    <property type="project" value="UniProtKB-KW"/>
</dbReference>
<dbReference type="NCBIfam" id="TIGR02854">
    <property type="entry name" value="spore_II_GA"/>
    <property type="match status" value="1"/>
</dbReference>
<keyword evidence="5" id="KW-1185">Reference proteome</keyword>
<feature type="transmembrane region" description="Helical" evidence="3">
    <location>
        <begin position="65"/>
        <end position="81"/>
    </location>
</feature>
<dbReference type="RefSeq" id="WP_143893342.1">
    <property type="nucleotide sequence ID" value="NZ_CP041666.1"/>
</dbReference>
<keyword evidence="1" id="KW-0749">Sporulation</keyword>
<dbReference type="AlphaFoldDB" id="A0A516KFB3"/>
<evidence type="ECO:0000313" key="5">
    <source>
        <dbReference type="Proteomes" id="UP000315215"/>
    </source>
</evidence>
<proteinExistence type="inferred from homology"/>
<dbReference type="PIRSF" id="PIRSF018571">
    <property type="entry name" value="SpoIIGA"/>
    <property type="match status" value="1"/>
</dbReference>
<evidence type="ECO:0000313" key="4">
    <source>
        <dbReference type="EMBL" id="QDP40098.1"/>
    </source>
</evidence>
<keyword evidence="3" id="KW-0812">Transmembrane</keyword>
<organism evidence="4 5">
    <name type="scientific">Radiobacillus deserti</name>
    <dbReference type="NCBI Taxonomy" id="2594883"/>
    <lineage>
        <taxon>Bacteria</taxon>
        <taxon>Bacillati</taxon>
        <taxon>Bacillota</taxon>
        <taxon>Bacilli</taxon>
        <taxon>Bacillales</taxon>
        <taxon>Bacillaceae</taxon>
        <taxon>Radiobacillus</taxon>
    </lineage>
</organism>
<dbReference type="GO" id="GO:0030436">
    <property type="term" value="P:asexual sporulation"/>
    <property type="evidence" value="ECO:0007669"/>
    <property type="project" value="InterPro"/>
</dbReference>
<dbReference type="EMBL" id="CP041666">
    <property type="protein sequence ID" value="QDP40098.1"/>
    <property type="molecule type" value="Genomic_DNA"/>
</dbReference>
<feature type="transmembrane region" description="Helical" evidence="3">
    <location>
        <begin position="88"/>
        <end position="110"/>
    </location>
</feature>
<name>A0A516KFB3_9BACI</name>
<evidence type="ECO:0000256" key="2">
    <source>
        <dbReference type="PIRSR" id="PIRSR018571-1"/>
    </source>
</evidence>
<feature type="active site" evidence="2">
    <location>
        <position position="183"/>
    </location>
</feature>
<keyword evidence="1" id="KW-0645">Protease</keyword>
<keyword evidence="3" id="KW-1133">Transmembrane helix</keyword>
<dbReference type="GO" id="GO:0004190">
    <property type="term" value="F:aspartic-type endopeptidase activity"/>
    <property type="evidence" value="ECO:0007669"/>
    <property type="project" value="UniProtKB-KW"/>
</dbReference>
<keyword evidence="1" id="KW-1003">Cell membrane</keyword>
<dbReference type="OrthoDB" id="2690199at2"/>
<keyword evidence="1" id="KW-0378">Hydrolase</keyword>
<evidence type="ECO:0000256" key="1">
    <source>
        <dbReference type="PIRNR" id="PIRNR018571"/>
    </source>
</evidence>
<dbReference type="GO" id="GO:0030435">
    <property type="term" value="P:sporulation resulting in formation of a cellular spore"/>
    <property type="evidence" value="ECO:0007669"/>
    <property type="project" value="UniProtKB-KW"/>
</dbReference>
<reference evidence="4 5" key="1">
    <citation type="submission" date="2019-07" db="EMBL/GenBank/DDBJ databases">
        <authorList>
            <person name="Li J."/>
        </authorList>
    </citation>
    <scope>NUCLEOTIDE SEQUENCE [LARGE SCALE GENOMIC DNA]</scope>
    <source>
        <strain evidence="4 5">TKL69</strain>
    </source>
</reference>
<comment type="subcellular location">
    <subcellularLocation>
        <location evidence="1">Cell membrane</location>
    </subcellularLocation>
</comment>
<dbReference type="InterPro" id="IPR005081">
    <property type="entry name" value="SpoIIGA"/>
</dbReference>
<feature type="transmembrane region" description="Helical" evidence="3">
    <location>
        <begin position="36"/>
        <end position="53"/>
    </location>
</feature>
<gene>
    <name evidence="4" type="primary">spoIIGA</name>
    <name evidence="4" type="ORF">FN924_07915</name>
</gene>
<keyword evidence="1" id="KW-0064">Aspartyl protease</keyword>
<comment type="subunit">
    <text evidence="1">Self-associates. Interacts with SigE. Interacts with SpoIIR.</text>
</comment>
<evidence type="ECO:0000256" key="3">
    <source>
        <dbReference type="SAM" id="Phobius"/>
    </source>
</evidence>
<feature type="transmembrane region" description="Helical" evidence="3">
    <location>
        <begin position="6"/>
        <end position="24"/>
    </location>
</feature>
<accession>A0A516KFB3</accession>